<evidence type="ECO:0000259" key="10">
    <source>
        <dbReference type="Pfam" id="PF13231"/>
    </source>
</evidence>
<evidence type="ECO:0000256" key="2">
    <source>
        <dbReference type="ARBA" id="ARBA00022475"/>
    </source>
</evidence>
<comment type="subcellular location">
    <subcellularLocation>
        <location evidence="1">Cell membrane</location>
        <topology evidence="1">Multi-pass membrane protein</topology>
    </subcellularLocation>
</comment>
<comment type="caution">
    <text evidence="11">The sequence shown here is derived from an EMBL/GenBank/DDBJ whole genome shotgun (WGS) entry which is preliminary data.</text>
</comment>
<feature type="transmembrane region" description="Helical" evidence="9">
    <location>
        <begin position="323"/>
        <end position="341"/>
    </location>
</feature>
<dbReference type="Proteomes" id="UP001595898">
    <property type="component" value="Unassembled WGS sequence"/>
</dbReference>
<dbReference type="InterPro" id="IPR050297">
    <property type="entry name" value="LipidA_mod_glycosyltrf_83"/>
</dbReference>
<keyword evidence="2" id="KW-1003">Cell membrane</keyword>
<evidence type="ECO:0000313" key="11">
    <source>
        <dbReference type="EMBL" id="MFC4544128.1"/>
    </source>
</evidence>
<feature type="region of interest" description="Disordered" evidence="8">
    <location>
        <begin position="513"/>
        <end position="539"/>
    </location>
</feature>
<feature type="transmembrane region" description="Helical" evidence="9">
    <location>
        <begin position="124"/>
        <end position="141"/>
    </location>
</feature>
<dbReference type="RefSeq" id="WP_250140870.1">
    <property type="nucleotide sequence ID" value="NZ_JALIQP010000003.1"/>
</dbReference>
<feature type="transmembrane region" description="Helical" evidence="9">
    <location>
        <begin position="183"/>
        <end position="206"/>
    </location>
</feature>
<protein>
    <submittedName>
        <fullName evidence="11">Glycosyltransferase family 39 protein</fullName>
        <ecNumber evidence="11">2.4.-.-</ecNumber>
    </submittedName>
</protein>
<dbReference type="AlphaFoldDB" id="A0ABD5PUF6"/>
<dbReference type="InterPro" id="IPR038731">
    <property type="entry name" value="RgtA/B/C-like"/>
</dbReference>
<keyword evidence="4 11" id="KW-0808">Transferase</keyword>
<evidence type="ECO:0000256" key="7">
    <source>
        <dbReference type="ARBA" id="ARBA00023136"/>
    </source>
</evidence>
<feature type="transmembrane region" description="Helical" evidence="9">
    <location>
        <begin position="281"/>
        <end position="303"/>
    </location>
</feature>
<sequence>MSLSPTAWMDGEQNGDRSLAGVPIELYPIALVAASLRLFRLESESYWLDEVVSVTIVTSNAPIELLVSVPGNDPHPPLYYLLLSGWTAIFGTSELATRLLSALVGVATVVVCYGVGRRLFDREVGAIAALLVAVSPFHVWYSQEVRMYNLLALLTVLSFYWFVRLQTAKPRDEGGIRDEIGYAVSTVLLGYTHVFGLFAILAQNAYVFSRPVVRIVPRSRLTLRRWIALQGITAALLLPWVVRLLRRTIAAHGGEASNVSWIPLPTAETVRETFAAYLGGYLFGESFPFLVSLVVVGCLVLALSGDRGTATAAADRQDSPVNAVYLTLLWLVVPILVPIALSHVVTPIFVDRYSIGASLAFFLLIAVGVRTISRSSLRFVVIGVLLVALVAPLPTYYQADQKEQWREAAADVEATADGDDVVLVSRPFAERPFGYYVDRSDVTTVRIPPDASTDEIRGAVDGHDDVWIVLSYTDSSTDRRISQAVASHDEYRGPVEERQYNGITVVRFERTAAEGETDADAEPSIAVGDRDRSNRRLIR</sequence>
<evidence type="ECO:0000313" key="12">
    <source>
        <dbReference type="Proteomes" id="UP001595898"/>
    </source>
</evidence>
<keyword evidence="3 11" id="KW-0328">Glycosyltransferase</keyword>
<evidence type="ECO:0000256" key="4">
    <source>
        <dbReference type="ARBA" id="ARBA00022679"/>
    </source>
</evidence>
<evidence type="ECO:0000256" key="1">
    <source>
        <dbReference type="ARBA" id="ARBA00004651"/>
    </source>
</evidence>
<feature type="compositionally biased region" description="Basic and acidic residues" evidence="8">
    <location>
        <begin position="528"/>
        <end position="539"/>
    </location>
</feature>
<dbReference type="GO" id="GO:0008610">
    <property type="term" value="P:lipid biosynthetic process"/>
    <property type="evidence" value="ECO:0007669"/>
    <property type="project" value="UniProtKB-ARBA"/>
</dbReference>
<reference evidence="11 12" key="1">
    <citation type="journal article" date="2019" name="Int. J. Syst. Evol. Microbiol.">
        <title>The Global Catalogue of Microorganisms (GCM) 10K type strain sequencing project: providing services to taxonomists for standard genome sequencing and annotation.</title>
        <authorList>
            <consortium name="The Broad Institute Genomics Platform"/>
            <consortium name="The Broad Institute Genome Sequencing Center for Infectious Disease"/>
            <person name="Wu L."/>
            <person name="Ma J."/>
        </authorList>
    </citation>
    <scope>NUCLEOTIDE SEQUENCE [LARGE SCALE GENOMIC DNA]</scope>
    <source>
        <strain evidence="11 12">WLHS5</strain>
    </source>
</reference>
<dbReference type="GO" id="GO:0016757">
    <property type="term" value="F:glycosyltransferase activity"/>
    <property type="evidence" value="ECO:0007669"/>
    <property type="project" value="UniProtKB-KW"/>
</dbReference>
<evidence type="ECO:0000256" key="3">
    <source>
        <dbReference type="ARBA" id="ARBA00022676"/>
    </source>
</evidence>
<accession>A0ABD5PUF6</accession>
<feature type="transmembrane region" description="Helical" evidence="9">
    <location>
        <begin position="353"/>
        <end position="373"/>
    </location>
</feature>
<keyword evidence="12" id="KW-1185">Reference proteome</keyword>
<dbReference type="PANTHER" id="PTHR33908">
    <property type="entry name" value="MANNOSYLTRANSFERASE YKCB-RELATED"/>
    <property type="match status" value="1"/>
</dbReference>
<feature type="transmembrane region" description="Helical" evidence="9">
    <location>
        <begin position="147"/>
        <end position="163"/>
    </location>
</feature>
<evidence type="ECO:0000256" key="6">
    <source>
        <dbReference type="ARBA" id="ARBA00022989"/>
    </source>
</evidence>
<feature type="transmembrane region" description="Helical" evidence="9">
    <location>
        <begin position="226"/>
        <end position="245"/>
    </location>
</feature>
<dbReference type="GO" id="GO:0005886">
    <property type="term" value="C:plasma membrane"/>
    <property type="evidence" value="ECO:0007669"/>
    <property type="project" value="UniProtKB-SubCell"/>
</dbReference>
<name>A0ABD5PUF6_9EURY</name>
<evidence type="ECO:0000256" key="9">
    <source>
        <dbReference type="SAM" id="Phobius"/>
    </source>
</evidence>
<dbReference type="EMBL" id="JBHSFA010000011">
    <property type="protein sequence ID" value="MFC4544128.1"/>
    <property type="molecule type" value="Genomic_DNA"/>
</dbReference>
<gene>
    <name evidence="11" type="ORF">ACFO5R_19565</name>
</gene>
<proteinExistence type="predicted"/>
<dbReference type="EC" id="2.4.-.-" evidence="11"/>
<feature type="domain" description="Glycosyltransferase RgtA/B/C/D-like" evidence="10">
    <location>
        <begin position="75"/>
        <end position="167"/>
    </location>
</feature>
<keyword evidence="7 9" id="KW-0472">Membrane</keyword>
<evidence type="ECO:0000256" key="8">
    <source>
        <dbReference type="SAM" id="MobiDB-lite"/>
    </source>
</evidence>
<feature type="transmembrane region" description="Helical" evidence="9">
    <location>
        <begin position="379"/>
        <end position="397"/>
    </location>
</feature>
<feature type="transmembrane region" description="Helical" evidence="9">
    <location>
        <begin position="89"/>
        <end position="112"/>
    </location>
</feature>
<dbReference type="PANTHER" id="PTHR33908:SF11">
    <property type="entry name" value="MEMBRANE PROTEIN"/>
    <property type="match status" value="1"/>
</dbReference>
<keyword evidence="6 9" id="KW-1133">Transmembrane helix</keyword>
<keyword evidence="5 9" id="KW-0812">Transmembrane</keyword>
<evidence type="ECO:0000256" key="5">
    <source>
        <dbReference type="ARBA" id="ARBA00022692"/>
    </source>
</evidence>
<organism evidence="11 12">
    <name type="scientific">Halosolutus amylolyticus</name>
    <dbReference type="NCBI Taxonomy" id="2932267"/>
    <lineage>
        <taxon>Archaea</taxon>
        <taxon>Methanobacteriati</taxon>
        <taxon>Methanobacteriota</taxon>
        <taxon>Stenosarchaea group</taxon>
        <taxon>Halobacteria</taxon>
        <taxon>Halobacteriales</taxon>
        <taxon>Natrialbaceae</taxon>
        <taxon>Halosolutus</taxon>
    </lineage>
</organism>
<dbReference type="Pfam" id="PF13231">
    <property type="entry name" value="PMT_2"/>
    <property type="match status" value="1"/>
</dbReference>